<feature type="domain" description="Metalloprotease TldD/E C-terminal" evidence="3">
    <location>
        <begin position="234"/>
        <end position="446"/>
    </location>
</feature>
<dbReference type="Proteomes" id="UP000294547">
    <property type="component" value="Unassembled WGS sequence"/>
</dbReference>
<keyword evidence="6" id="KW-1185">Reference proteome</keyword>
<dbReference type="InterPro" id="IPR045569">
    <property type="entry name" value="Metalloprtase-TldD/E_C"/>
</dbReference>
<evidence type="ECO:0000259" key="2">
    <source>
        <dbReference type="Pfam" id="PF01523"/>
    </source>
</evidence>
<comment type="similarity">
    <text evidence="1">Belongs to the peptidase U62 family.</text>
</comment>
<dbReference type="Pfam" id="PF01523">
    <property type="entry name" value="PmbA_TldD_1st"/>
    <property type="match status" value="1"/>
</dbReference>
<dbReference type="PANTHER" id="PTHR43421:SF1">
    <property type="entry name" value="METALLOPROTEASE PMBA"/>
    <property type="match status" value="1"/>
</dbReference>
<sequence length="447" mass="46652">MSELVDLAALTAQAHRLVEAALRAGADAADAVASRSVNEVVSLRLGKVEKVEHSENDDFGLRVFVGERNATVSATLGADVGELAERVVAMAKAAPPDRFAGLADRALLARDVPDLDLCDGVTPDVAALSERARACEDAARAVAGVANSNGAGAYWSRAGAALVTSTGFSGGYETSRHGHSVSVIAGEGTAMERDWDSSGKVHLADLEAPDVVGRRAGERTVRRLNPRRLDTRLATIVYDPRVSTSIVGAITGAISGAAIARGTSFLKNALGEAILPAGFTISDDPRRPRGLASRPFDGEGLPSLPLDLVVDGVLQTWILDGATARELGLASNGRAARGTGSPSPSATNVLLHPGDVSPEELIRQVGTGLYVTDFIGHGTNLVTGDYSRGATGFWIENGELTYPVSEITVAGRLPEMFRAITRANDIEWRGSYTAPTLAIEGLTIAGR</sequence>
<proteinExistence type="inferred from homology"/>
<dbReference type="InterPro" id="IPR035068">
    <property type="entry name" value="TldD/PmbA_N"/>
</dbReference>
<evidence type="ECO:0000313" key="6">
    <source>
        <dbReference type="Proteomes" id="UP000294547"/>
    </source>
</evidence>
<evidence type="ECO:0000313" key="5">
    <source>
        <dbReference type="EMBL" id="TDP83430.1"/>
    </source>
</evidence>
<reference evidence="5 6" key="1">
    <citation type="submission" date="2019-03" db="EMBL/GenBank/DDBJ databases">
        <title>Genomic Encyclopedia of Type Strains, Phase IV (KMG-IV): sequencing the most valuable type-strain genomes for metagenomic binning, comparative biology and taxonomic classification.</title>
        <authorList>
            <person name="Goeker M."/>
        </authorList>
    </citation>
    <scope>NUCLEOTIDE SEQUENCE [LARGE SCALE GENOMIC DNA]</scope>
    <source>
        <strain evidence="5 6">DSM 102969</strain>
    </source>
</reference>
<evidence type="ECO:0000256" key="1">
    <source>
        <dbReference type="ARBA" id="ARBA00005836"/>
    </source>
</evidence>
<dbReference type="RefSeq" id="WP_126538371.1">
    <property type="nucleotide sequence ID" value="NZ_BSPM01000009.1"/>
</dbReference>
<dbReference type="SUPFAM" id="SSF111283">
    <property type="entry name" value="Putative modulator of DNA gyrase, PmbA/TldD"/>
    <property type="match status" value="1"/>
</dbReference>
<dbReference type="OrthoDB" id="9803618at2"/>
<dbReference type="Gene3D" id="3.30.2290.10">
    <property type="entry name" value="PmbA/TldD superfamily"/>
    <property type="match status" value="1"/>
</dbReference>
<protein>
    <submittedName>
        <fullName evidence="5">Microcin-processing peptidase 1</fullName>
    </submittedName>
</protein>
<dbReference type="Pfam" id="PF19290">
    <property type="entry name" value="PmbA_TldD_2nd"/>
    <property type="match status" value="1"/>
</dbReference>
<evidence type="ECO:0000259" key="3">
    <source>
        <dbReference type="Pfam" id="PF19289"/>
    </source>
</evidence>
<feature type="domain" description="Metalloprotease TldD/E N-terminal" evidence="2">
    <location>
        <begin position="29"/>
        <end position="91"/>
    </location>
</feature>
<accession>A0A4R6RBD1</accession>
<dbReference type="InterPro" id="IPR036059">
    <property type="entry name" value="TldD/PmbA_sf"/>
</dbReference>
<name>A0A4R6RBD1_9HYPH</name>
<feature type="domain" description="Metalloprotease TldD/E central" evidence="4">
    <location>
        <begin position="123"/>
        <end position="224"/>
    </location>
</feature>
<comment type="caution">
    <text evidence="5">The sequence shown here is derived from an EMBL/GenBank/DDBJ whole genome shotgun (WGS) entry which is preliminary data.</text>
</comment>
<gene>
    <name evidence="5" type="ORF">EDD54_3392</name>
</gene>
<dbReference type="InterPro" id="IPR047657">
    <property type="entry name" value="PmbA"/>
</dbReference>
<dbReference type="EMBL" id="SNXY01000009">
    <property type="protein sequence ID" value="TDP83430.1"/>
    <property type="molecule type" value="Genomic_DNA"/>
</dbReference>
<dbReference type="GO" id="GO:0005829">
    <property type="term" value="C:cytosol"/>
    <property type="evidence" value="ECO:0007669"/>
    <property type="project" value="TreeGrafter"/>
</dbReference>
<dbReference type="PANTHER" id="PTHR43421">
    <property type="entry name" value="METALLOPROTEASE PMBA"/>
    <property type="match status" value="1"/>
</dbReference>
<dbReference type="Pfam" id="PF19289">
    <property type="entry name" value="PmbA_TldD_3rd"/>
    <property type="match status" value="1"/>
</dbReference>
<dbReference type="GO" id="GO:0008237">
    <property type="term" value="F:metallopeptidase activity"/>
    <property type="evidence" value="ECO:0007669"/>
    <property type="project" value="InterPro"/>
</dbReference>
<organism evidence="5 6">
    <name type="scientific">Oharaeibacter diazotrophicus</name>
    <dbReference type="NCBI Taxonomy" id="1920512"/>
    <lineage>
        <taxon>Bacteria</taxon>
        <taxon>Pseudomonadati</taxon>
        <taxon>Pseudomonadota</taxon>
        <taxon>Alphaproteobacteria</taxon>
        <taxon>Hyphomicrobiales</taxon>
        <taxon>Pleomorphomonadaceae</taxon>
        <taxon>Oharaeibacter</taxon>
    </lineage>
</organism>
<dbReference type="InterPro" id="IPR002510">
    <property type="entry name" value="Metalloprtase-TldD/E_N"/>
</dbReference>
<dbReference type="AlphaFoldDB" id="A0A4R6RBD1"/>
<evidence type="ECO:0000259" key="4">
    <source>
        <dbReference type="Pfam" id="PF19290"/>
    </source>
</evidence>
<dbReference type="GO" id="GO:0006508">
    <property type="term" value="P:proteolysis"/>
    <property type="evidence" value="ECO:0007669"/>
    <property type="project" value="InterPro"/>
</dbReference>
<dbReference type="InterPro" id="IPR045570">
    <property type="entry name" value="Metalloprtase-TldD/E_cen_dom"/>
</dbReference>